<accession>A0A3G5A8D4</accession>
<feature type="transmembrane region" description="Helical" evidence="1">
    <location>
        <begin position="31"/>
        <end position="49"/>
    </location>
</feature>
<proteinExistence type="predicted"/>
<evidence type="ECO:0000313" key="2">
    <source>
        <dbReference type="EMBL" id="AYV81629.1"/>
    </source>
</evidence>
<feature type="transmembrane region" description="Helical" evidence="1">
    <location>
        <begin position="140"/>
        <end position="166"/>
    </location>
</feature>
<feature type="transmembrane region" description="Helical" evidence="1">
    <location>
        <begin position="108"/>
        <end position="128"/>
    </location>
</feature>
<protein>
    <submittedName>
        <fullName evidence="2">Uncharacterized protein</fullName>
    </submittedName>
</protein>
<dbReference type="EMBL" id="MK072288">
    <property type="protein sequence ID" value="AYV81629.1"/>
    <property type="molecule type" value="Genomic_DNA"/>
</dbReference>
<sequence>MSDNKDVQPHLKPGQIVEAQRTRVCCHVSKVIYIFTIMVFLSNLAVFFADLAITRISLAEFFSGKRECGLATIALLCNTYIITSDIFIHKMMLNGAKLKDYKDGIYHITVLIQLIMRVIFYAVIYTKINVCNNSDVTGTIYQVVINAVQFLLTVASVYIPLFLVFLNMEPTKCLACCIYTSDHPQNHPVV</sequence>
<keyword evidence="1" id="KW-1133">Transmembrane helix</keyword>
<gene>
    <name evidence="2" type="ORF">Harvfovirus46_12</name>
</gene>
<name>A0A3G5A8D4_9VIRU</name>
<organism evidence="2">
    <name type="scientific">Harvfovirus sp</name>
    <dbReference type="NCBI Taxonomy" id="2487768"/>
    <lineage>
        <taxon>Viruses</taxon>
        <taxon>Varidnaviria</taxon>
        <taxon>Bamfordvirae</taxon>
        <taxon>Nucleocytoviricota</taxon>
        <taxon>Megaviricetes</taxon>
        <taxon>Imitervirales</taxon>
        <taxon>Mimiviridae</taxon>
        <taxon>Klosneuvirinae</taxon>
    </lineage>
</organism>
<keyword evidence="1" id="KW-0812">Transmembrane</keyword>
<keyword evidence="1" id="KW-0472">Membrane</keyword>
<reference evidence="2" key="1">
    <citation type="submission" date="2018-10" db="EMBL/GenBank/DDBJ databases">
        <title>Hidden diversity of soil giant viruses.</title>
        <authorList>
            <person name="Schulz F."/>
            <person name="Alteio L."/>
            <person name="Goudeau D."/>
            <person name="Ryan E.M."/>
            <person name="Malmstrom R.R."/>
            <person name="Blanchard J."/>
            <person name="Woyke T."/>
        </authorList>
    </citation>
    <scope>NUCLEOTIDE SEQUENCE</scope>
    <source>
        <strain evidence="2">HAV1</strain>
    </source>
</reference>
<feature type="transmembrane region" description="Helical" evidence="1">
    <location>
        <begin position="69"/>
        <end position="88"/>
    </location>
</feature>
<evidence type="ECO:0000256" key="1">
    <source>
        <dbReference type="SAM" id="Phobius"/>
    </source>
</evidence>